<sequence>MQGLEGGHGSPGRWKPPLGREGGETPSLGGKGTEKAWVLPGSCLFFLWGWGGPTFRAVDEDDTSGQVGTAVRRGLRSGFPIPGFSASDTVWGLRHLLTLGGLVTPSTENCRSSGPMTSRVHRRPVASFPSSLGRVLLPGGAPETAPAELRAKASVTCRQVGGPPWTRVCVGGPGLLGENPPGCVVPSSLRVIREGTAEPLPRGVSGIRVFLSVNTEVSTQHTKPLESVT</sequence>
<dbReference type="EMBL" id="JWIN03000019">
    <property type="protein sequence ID" value="KAB1262804.1"/>
    <property type="molecule type" value="Genomic_DNA"/>
</dbReference>
<evidence type="ECO:0000313" key="3">
    <source>
        <dbReference type="Proteomes" id="UP000299084"/>
    </source>
</evidence>
<keyword evidence="3" id="KW-1185">Reference proteome</keyword>
<dbReference type="Proteomes" id="UP000299084">
    <property type="component" value="Unassembled WGS sequence"/>
</dbReference>
<organism evidence="2 3">
    <name type="scientific">Camelus dromedarius</name>
    <name type="common">Dromedary</name>
    <name type="synonym">Arabian camel</name>
    <dbReference type="NCBI Taxonomy" id="9838"/>
    <lineage>
        <taxon>Eukaryota</taxon>
        <taxon>Metazoa</taxon>
        <taxon>Chordata</taxon>
        <taxon>Craniata</taxon>
        <taxon>Vertebrata</taxon>
        <taxon>Euteleostomi</taxon>
        <taxon>Mammalia</taxon>
        <taxon>Eutheria</taxon>
        <taxon>Laurasiatheria</taxon>
        <taxon>Artiodactyla</taxon>
        <taxon>Tylopoda</taxon>
        <taxon>Camelidae</taxon>
        <taxon>Camelus</taxon>
    </lineage>
</organism>
<dbReference type="AlphaFoldDB" id="A0A5N4CVD6"/>
<name>A0A5N4CVD6_CAMDR</name>
<reference evidence="2 3" key="1">
    <citation type="journal article" date="2019" name="Mol. Ecol. Resour.">
        <title>Improving Illumina assemblies with Hi-C and long reads: an example with the North African dromedary.</title>
        <authorList>
            <person name="Elbers J.P."/>
            <person name="Rogers M.F."/>
            <person name="Perelman P.L."/>
            <person name="Proskuryakova A.A."/>
            <person name="Serdyukova N.A."/>
            <person name="Johnson W.E."/>
            <person name="Horin P."/>
            <person name="Corander J."/>
            <person name="Murphy D."/>
            <person name="Burger P.A."/>
        </authorList>
    </citation>
    <scope>NUCLEOTIDE SEQUENCE [LARGE SCALE GENOMIC DNA]</scope>
    <source>
        <strain evidence="2">Drom800</strain>
        <tissue evidence="2">Blood</tissue>
    </source>
</reference>
<protein>
    <submittedName>
        <fullName evidence="2">Uncharacterized protein</fullName>
    </submittedName>
</protein>
<gene>
    <name evidence="2" type="ORF">Cadr_000021586</name>
</gene>
<comment type="caution">
    <text evidence="2">The sequence shown here is derived from an EMBL/GenBank/DDBJ whole genome shotgun (WGS) entry which is preliminary data.</text>
</comment>
<accession>A0A5N4CVD6</accession>
<proteinExistence type="predicted"/>
<evidence type="ECO:0000313" key="2">
    <source>
        <dbReference type="EMBL" id="KAB1262804.1"/>
    </source>
</evidence>
<feature type="region of interest" description="Disordered" evidence="1">
    <location>
        <begin position="1"/>
        <end position="32"/>
    </location>
</feature>
<evidence type="ECO:0000256" key="1">
    <source>
        <dbReference type="SAM" id="MobiDB-lite"/>
    </source>
</evidence>
<feature type="compositionally biased region" description="Gly residues" evidence="1">
    <location>
        <begin position="1"/>
        <end position="10"/>
    </location>
</feature>